<organism evidence="13 14">
    <name type="scientific">Zymoseptoria tritici (strain ST99CH_3D7)</name>
    <dbReference type="NCBI Taxonomy" id="1276538"/>
    <lineage>
        <taxon>Eukaryota</taxon>
        <taxon>Fungi</taxon>
        <taxon>Dikarya</taxon>
        <taxon>Ascomycota</taxon>
        <taxon>Pezizomycotina</taxon>
        <taxon>Dothideomycetes</taxon>
        <taxon>Dothideomycetidae</taxon>
        <taxon>Mycosphaerellales</taxon>
        <taxon>Mycosphaerellaceae</taxon>
        <taxon>Zymoseptoria</taxon>
    </lineage>
</organism>
<dbReference type="InterPro" id="IPR035369">
    <property type="entry name" value="Nrap_D4"/>
</dbReference>
<dbReference type="Pfam" id="PF17405">
    <property type="entry name" value="Nrap_D4"/>
    <property type="match status" value="1"/>
</dbReference>
<dbReference type="InterPro" id="IPR005554">
    <property type="entry name" value="NOL6/Upt22"/>
</dbReference>
<keyword evidence="3 5" id="KW-0694">RNA-binding</keyword>
<keyword evidence="4 5" id="KW-0539">Nucleus</keyword>
<evidence type="ECO:0000259" key="11">
    <source>
        <dbReference type="Pfam" id="PF17406"/>
    </source>
</evidence>
<evidence type="ECO:0000256" key="3">
    <source>
        <dbReference type="ARBA" id="ARBA00022884"/>
    </source>
</evidence>
<evidence type="ECO:0000313" key="14">
    <source>
        <dbReference type="Proteomes" id="UP000215127"/>
    </source>
</evidence>
<dbReference type="InterPro" id="IPR035371">
    <property type="entry name" value="Nrap_D6"/>
</dbReference>
<evidence type="ECO:0000259" key="8">
    <source>
        <dbReference type="Pfam" id="PF17403"/>
    </source>
</evidence>
<dbReference type="GO" id="GO:0006409">
    <property type="term" value="P:tRNA export from nucleus"/>
    <property type="evidence" value="ECO:0007669"/>
    <property type="project" value="TreeGrafter"/>
</dbReference>
<evidence type="ECO:0000256" key="4">
    <source>
        <dbReference type="ARBA" id="ARBA00023242"/>
    </source>
</evidence>
<reference evidence="13 14" key="1">
    <citation type="submission" date="2016-06" db="EMBL/GenBank/DDBJ databases">
        <authorList>
            <person name="Kjaerup R.B."/>
            <person name="Dalgaard T.S."/>
            <person name="Juul-Madsen H.R."/>
        </authorList>
    </citation>
    <scope>NUCLEOTIDE SEQUENCE [LARGE SCALE GENOMIC DNA]</scope>
</reference>
<dbReference type="PANTHER" id="PTHR17972:SF0">
    <property type="entry name" value="NUCLEOLAR PROTEIN 6"/>
    <property type="match status" value="1"/>
</dbReference>
<feature type="domain" description="Nrap protein" evidence="9">
    <location>
        <begin position="474"/>
        <end position="619"/>
    </location>
</feature>
<dbReference type="InterPro" id="IPR035370">
    <property type="entry name" value="Nrap_D5"/>
</dbReference>
<feature type="compositionally biased region" description="Acidic residues" evidence="6">
    <location>
        <begin position="32"/>
        <end position="41"/>
    </location>
</feature>
<dbReference type="GO" id="GO:0006364">
    <property type="term" value="P:rRNA processing"/>
    <property type="evidence" value="ECO:0007669"/>
    <property type="project" value="UniProtKB-KW"/>
</dbReference>
<dbReference type="GO" id="GO:0032545">
    <property type="term" value="C:CURI complex"/>
    <property type="evidence" value="ECO:0007669"/>
    <property type="project" value="TreeGrafter"/>
</dbReference>
<feature type="domain" description="Nrap protein" evidence="8">
    <location>
        <begin position="326"/>
        <end position="468"/>
    </location>
</feature>
<keyword evidence="5" id="KW-0698">rRNA processing</keyword>
<dbReference type="InterPro" id="IPR035368">
    <property type="entry name" value="Nrap_D3"/>
</dbReference>
<dbReference type="Pfam" id="PF17403">
    <property type="entry name" value="Nrap_D2"/>
    <property type="match status" value="1"/>
</dbReference>
<evidence type="ECO:0000256" key="6">
    <source>
        <dbReference type="SAM" id="MobiDB-lite"/>
    </source>
</evidence>
<dbReference type="GO" id="GO:0032040">
    <property type="term" value="C:small-subunit processome"/>
    <property type="evidence" value="ECO:0007669"/>
    <property type="project" value="TreeGrafter"/>
</dbReference>
<dbReference type="InterPro" id="IPR035367">
    <property type="entry name" value="Nrap_D2"/>
</dbReference>
<dbReference type="PANTHER" id="PTHR17972">
    <property type="entry name" value="NUCLEOLAR RNA-ASSOCIATED PROTEIN"/>
    <property type="match status" value="1"/>
</dbReference>
<feature type="domain" description="Nrap protein" evidence="10">
    <location>
        <begin position="639"/>
        <end position="826"/>
    </location>
</feature>
<proteinExistence type="inferred from homology"/>
<dbReference type="STRING" id="1276538.A0A1X7S5P1"/>
<dbReference type="GO" id="GO:0003723">
    <property type="term" value="F:RNA binding"/>
    <property type="evidence" value="ECO:0007669"/>
    <property type="project" value="UniProtKB-KW"/>
</dbReference>
<feature type="domain" description="Nrap protein" evidence="11">
    <location>
        <begin position="828"/>
        <end position="988"/>
    </location>
</feature>
<dbReference type="Pfam" id="PF17406">
    <property type="entry name" value="Nrap_D5"/>
    <property type="match status" value="1"/>
</dbReference>
<feature type="compositionally biased region" description="Low complexity" evidence="6">
    <location>
        <begin position="56"/>
        <end position="65"/>
    </location>
</feature>
<accession>A0A1X7S5P1</accession>
<feature type="region of interest" description="Disordered" evidence="6">
    <location>
        <begin position="1"/>
        <end position="65"/>
    </location>
</feature>
<dbReference type="Pfam" id="PF17404">
    <property type="entry name" value="Nrap_D3"/>
    <property type="match status" value="1"/>
</dbReference>
<dbReference type="Proteomes" id="UP000215127">
    <property type="component" value="Chromosome 11"/>
</dbReference>
<keyword evidence="5" id="KW-0690">Ribosome biogenesis</keyword>
<evidence type="ECO:0000259" key="10">
    <source>
        <dbReference type="Pfam" id="PF17405"/>
    </source>
</evidence>
<dbReference type="Gene3D" id="1.10.1410.10">
    <property type="match status" value="1"/>
</dbReference>
<gene>
    <name evidence="13" type="ORF">ZT3D7_G10147</name>
</gene>
<dbReference type="Gene3D" id="3.30.70.3030">
    <property type="match status" value="1"/>
</dbReference>
<name>A0A1X7S5P1_ZYMT9</name>
<evidence type="ECO:0000256" key="5">
    <source>
        <dbReference type="RuleBase" id="RU364032"/>
    </source>
</evidence>
<evidence type="ECO:0000256" key="2">
    <source>
        <dbReference type="ARBA" id="ARBA00006674"/>
    </source>
</evidence>
<dbReference type="GO" id="GO:0034456">
    <property type="term" value="C:UTP-C complex"/>
    <property type="evidence" value="ECO:0007669"/>
    <property type="project" value="TreeGrafter"/>
</dbReference>
<feature type="domain" description="Nrap protein" evidence="12">
    <location>
        <begin position="991"/>
        <end position="1134"/>
    </location>
</feature>
<protein>
    <recommendedName>
        <fullName evidence="5">U3 small nucleolar RNA-associated protein 22</fullName>
    </recommendedName>
</protein>
<evidence type="ECO:0000313" key="13">
    <source>
        <dbReference type="EMBL" id="SMQ54992.1"/>
    </source>
</evidence>
<keyword evidence="14" id="KW-1185">Reference proteome</keyword>
<feature type="domain" description="Nrap protein" evidence="7">
    <location>
        <begin position="184"/>
        <end position="322"/>
    </location>
</feature>
<evidence type="ECO:0000259" key="9">
    <source>
        <dbReference type="Pfam" id="PF17404"/>
    </source>
</evidence>
<sequence length="1144" mass="126550">MAQPVSKRRKTEHVSSDEGEDTASFASFGEDSGGDQGEDETTTSKSKQPTKVAKPAASRKSTTSTTQAAASAYTSGTFKSNVFKLQLDELLGQTRPKHGKKEKLAETALRQLKQTIEQIPPRGPFTVVEAETDLLRTKVAVPFPDPGPAKDAKFKFAYEKPANINVVGSFVLKTASRLHQVLEIDMVVVIPSSLLEEKDFLNHRYFYKRAYYLACIAAGLKNAHKAEYTTRFALFRGDPLKPIVVVEPAVEATSPAPAPKWRINIIAGTAADQFPSTKLRLDKNCVRNPDQDVAAPTPFYNSSLRSDMLVTEYLKLLHGAGKSCESFTEACLLGSTWLRQRNMGSSIEAGGFGNFEWNALMALGLQGGGPQGKPIFSPGYSSYQLFKATLQLLAMKDFAKHPLSVGNTADTPAPLSDGTPILWDASRGHNLLYKVAQWSYRLLRHEAKSTLIALGDQLHDGFDATFILRVHEPMFRFDYMVQIPERLVLGGNTRTAQHDHVAKLYDVLKQGLGNRVNQICITRPATPSWALGSSRPSSKNDITIGMAVNQDHVKRAVDHGPPAENKSEAAAFRKFWGDKSELRRFKDGSILESLIWSPSESGQTVLEQIVCYLLNRHFDVAIVEDVKFFGDGFSKQLRGGTDNALFTPFVERYRQFENDLRDLRDLPLSIRQIMPADPQLCSASILPPANGKLSHRAVPANVTIQFEGSGRWPDDLVAIQRTKIAFLLMISHMLQETVDSVSSRIGLENDTHPTLNQGYLDVSYDPTASFRLRIYHDREQTLLERSLKSKSTDPQTRELAALGLAKYKRDYIHRPAQTQALIRLSTRFPALSGAIRLTKQWFSSHLLSNHIPEEIIELFVVRSFTHPAPWSAPSSVQTGFLRTLFWLSRWDWRVEPLIVDLAGDNNSLTPADLTAITNNFTAWRQHLDPAMTRVALFVASSLDHEGTTWTDAGRPAKVVAARMSSLARAACAEVAAKGLDLIPQSLFESPLADFDFVLRLKDNNNNSRSQRKSQGFKNLEISDEEHDGSLVGFDPARDFLEDLEEVYGSAILFFHGVVAARGGGGGRGVIAGLWNPVVMSSARRGWKVNLAVSTVPVVEEEEGKGEGEGEEVVAEVNKVAVLKELVRVGGDLIMGVEGWENVER</sequence>
<feature type="compositionally biased region" description="Basic residues" evidence="6">
    <location>
        <begin position="1"/>
        <end position="11"/>
    </location>
</feature>
<dbReference type="EMBL" id="LT853702">
    <property type="protein sequence ID" value="SMQ54992.1"/>
    <property type="molecule type" value="Genomic_DNA"/>
</dbReference>
<keyword evidence="5" id="KW-0687">Ribonucleoprotein</keyword>
<evidence type="ECO:0000259" key="7">
    <source>
        <dbReference type="Pfam" id="PF03813"/>
    </source>
</evidence>
<comment type="subcellular location">
    <subcellularLocation>
        <location evidence="1 5">Nucleus</location>
        <location evidence="1 5">Nucleolus</location>
    </subcellularLocation>
</comment>
<comment type="similarity">
    <text evidence="2 5">Belongs to the NRAP family.</text>
</comment>
<evidence type="ECO:0000259" key="12">
    <source>
        <dbReference type="Pfam" id="PF17407"/>
    </source>
</evidence>
<dbReference type="Pfam" id="PF17407">
    <property type="entry name" value="Nrap_D6"/>
    <property type="match status" value="1"/>
</dbReference>
<evidence type="ECO:0000256" key="1">
    <source>
        <dbReference type="ARBA" id="ARBA00004604"/>
    </source>
</evidence>
<dbReference type="AlphaFoldDB" id="A0A1X7S5P1"/>
<dbReference type="Pfam" id="PF03813">
    <property type="entry name" value="Nrap"/>
    <property type="match status" value="1"/>
</dbReference>
<dbReference type="InterPro" id="IPR035082">
    <property type="entry name" value="Nrap_D1"/>
</dbReference>